<protein>
    <submittedName>
        <fullName evidence="2">Uncharacterized protein</fullName>
    </submittedName>
</protein>
<reference evidence="2" key="3">
    <citation type="submission" date="2025-09" db="UniProtKB">
        <authorList>
            <consortium name="Ensembl"/>
        </authorList>
    </citation>
    <scope>IDENTIFICATION</scope>
</reference>
<feature type="region of interest" description="Disordered" evidence="1">
    <location>
        <begin position="220"/>
        <end position="290"/>
    </location>
</feature>
<proteinExistence type="predicted"/>
<reference evidence="2" key="1">
    <citation type="submission" date="2019-05" db="EMBL/GenBank/DDBJ databases">
        <authorList>
            <person name="Zhang S."/>
            <person name="Liu J."/>
        </authorList>
    </citation>
    <scope>NUCLEOTIDE SEQUENCE [LARGE SCALE GENOMIC DNA]</scope>
</reference>
<accession>A0A8B9WT77</accession>
<sequence>AQLRRRLEAAAAAGALWPHLPLQPGPAKRVVVLGRGARRAAHQARQVRVVRRPPARGAVGPAAVRVGQGLPAAAPRPIVLLQRAVLVEAPVRPRLRALEAAPTSEVLLVAVRPAGPRAVGVGKGRELIHGDGRHPGGEVLPGQHLRFGALLAADRGGAGQSLKGPGTQDLSDARGRELSWDLRTPSRLGPRSGDCAARHGSAPGWMYHPRHLSRLRITAKSRRPPIWPEGSSRSLGNTGSGCSNSSYEGSTGTSRSPPRRRRGRLPGSPDQQTPTLEGCTEKPTLVAAPF</sequence>
<evidence type="ECO:0000256" key="1">
    <source>
        <dbReference type="SAM" id="MobiDB-lite"/>
    </source>
</evidence>
<dbReference type="Proteomes" id="UP000694520">
    <property type="component" value="Chromosome 3"/>
</dbReference>
<dbReference type="GeneTree" id="ENSGT00950000185149"/>
<name>A0A8B9WT77_BOSMU</name>
<dbReference type="AlphaFoldDB" id="A0A8B9WT77"/>
<evidence type="ECO:0000313" key="2">
    <source>
        <dbReference type="Ensembl" id="ENSBGRP00000010208.1"/>
    </source>
</evidence>
<organism evidence="2 3">
    <name type="scientific">Bos mutus grunniens</name>
    <name type="common">Wild yak</name>
    <name type="synonym">Bos grunniens</name>
    <dbReference type="NCBI Taxonomy" id="30521"/>
    <lineage>
        <taxon>Eukaryota</taxon>
        <taxon>Metazoa</taxon>
        <taxon>Chordata</taxon>
        <taxon>Craniata</taxon>
        <taxon>Vertebrata</taxon>
        <taxon>Euteleostomi</taxon>
        <taxon>Mammalia</taxon>
        <taxon>Eutheria</taxon>
        <taxon>Laurasiatheria</taxon>
        <taxon>Artiodactyla</taxon>
        <taxon>Ruminantia</taxon>
        <taxon>Pecora</taxon>
        <taxon>Bovidae</taxon>
        <taxon>Bovinae</taxon>
        <taxon>Bos</taxon>
    </lineage>
</organism>
<dbReference type="Ensembl" id="ENSBGRT00000011732.1">
    <property type="protein sequence ID" value="ENSBGRP00000010208.1"/>
    <property type="gene ID" value="ENSBGRG00000006378.1"/>
</dbReference>
<keyword evidence="3" id="KW-1185">Reference proteome</keyword>
<reference evidence="2" key="2">
    <citation type="submission" date="2025-08" db="UniProtKB">
        <authorList>
            <consortium name="Ensembl"/>
        </authorList>
    </citation>
    <scope>IDENTIFICATION</scope>
</reference>
<evidence type="ECO:0000313" key="3">
    <source>
        <dbReference type="Proteomes" id="UP000694520"/>
    </source>
</evidence>
<feature type="region of interest" description="Disordered" evidence="1">
    <location>
        <begin position="181"/>
        <end position="204"/>
    </location>
</feature>
<feature type="compositionally biased region" description="Polar residues" evidence="1">
    <location>
        <begin position="231"/>
        <end position="248"/>
    </location>
</feature>